<feature type="transmembrane region" description="Helical" evidence="1">
    <location>
        <begin position="99"/>
        <end position="118"/>
    </location>
</feature>
<keyword evidence="1" id="KW-0812">Transmembrane</keyword>
<feature type="transmembrane region" description="Helical" evidence="1">
    <location>
        <begin position="187"/>
        <end position="211"/>
    </location>
</feature>
<dbReference type="PANTHER" id="PTHR35136:SF1">
    <property type="entry name" value="CYCLOEUCALENOL CYCLOISOMERASE"/>
    <property type="match status" value="1"/>
</dbReference>
<sequence>MSTGDLPIEAVMTAILATGFAVLVGLHFLQIPSPSQLPKDADADAVVVGNIPLPLQLPHTITEPSKYCHEIFTWRYSLVWMGIFGCVVITQIYETYNAYGYLVTCGGLALPLLLQPWLHPRASCLGGVTMVNPDVHRPLHQRYSTKVVVYLGTYSFIGNYWYTHYFYSVLHAKYTMPAHRLNDVPIAMFLATHFYFSTYHACISNGILRYVDRRYASGWRKSLLFWYSVLFLSYLTAFMETLTISSFPYYSFEDRTMAYVWGSAFYGIYFIVSFPGFYYFDAQIDGAGIVPTEDGIQQPNGGGRPVTLMDAFVTACGHGMMILTLLDFVRLHLGRLPKSDDNCVSMSTCYNYDREQSTIEMGLLHMK</sequence>
<evidence type="ECO:0000313" key="2">
    <source>
        <dbReference type="EMBL" id="KAL3758968.1"/>
    </source>
</evidence>
<dbReference type="Proteomes" id="UP001530293">
    <property type="component" value="Unassembled WGS sequence"/>
</dbReference>
<comment type="caution">
    <text evidence="2">The sequence shown here is derived from an EMBL/GenBank/DDBJ whole genome shotgun (WGS) entry which is preliminary data.</text>
</comment>
<name>A0ABD3M5F2_9STRA</name>
<feature type="transmembrane region" description="Helical" evidence="1">
    <location>
        <begin position="74"/>
        <end position="93"/>
    </location>
</feature>
<keyword evidence="1" id="KW-1133">Transmembrane helix</keyword>
<reference evidence="2 3" key="1">
    <citation type="submission" date="2024-10" db="EMBL/GenBank/DDBJ databases">
        <title>Updated reference genomes for cyclostephanoid diatoms.</title>
        <authorList>
            <person name="Roberts W.R."/>
            <person name="Alverson A.J."/>
        </authorList>
    </citation>
    <scope>NUCLEOTIDE SEQUENCE [LARGE SCALE GENOMIC DNA]</scope>
    <source>
        <strain evidence="2 3">AJA232-27</strain>
    </source>
</reference>
<protein>
    <submittedName>
        <fullName evidence="2">Uncharacterized protein</fullName>
    </submittedName>
</protein>
<dbReference type="InterPro" id="IPR020532">
    <property type="entry name" value="Cycloeucalenol_cycloisomerase"/>
</dbReference>
<dbReference type="PANTHER" id="PTHR35136">
    <property type="entry name" value="CYCLOEUCALENOL CYCLOISOMERASE"/>
    <property type="match status" value="1"/>
</dbReference>
<evidence type="ECO:0000313" key="3">
    <source>
        <dbReference type="Proteomes" id="UP001530293"/>
    </source>
</evidence>
<gene>
    <name evidence="2" type="ORF">ACHAWU_003039</name>
</gene>
<keyword evidence="1" id="KW-0472">Membrane</keyword>
<evidence type="ECO:0000256" key="1">
    <source>
        <dbReference type="SAM" id="Phobius"/>
    </source>
</evidence>
<feature type="transmembrane region" description="Helical" evidence="1">
    <location>
        <begin position="6"/>
        <end position="29"/>
    </location>
</feature>
<dbReference type="AlphaFoldDB" id="A0ABD3M5F2"/>
<proteinExistence type="predicted"/>
<feature type="transmembrane region" description="Helical" evidence="1">
    <location>
        <begin position="147"/>
        <end position="167"/>
    </location>
</feature>
<dbReference type="EMBL" id="JALLBG020000215">
    <property type="protein sequence ID" value="KAL3758968.1"/>
    <property type="molecule type" value="Genomic_DNA"/>
</dbReference>
<accession>A0ABD3M5F2</accession>
<organism evidence="2 3">
    <name type="scientific">Discostella pseudostelligera</name>
    <dbReference type="NCBI Taxonomy" id="259834"/>
    <lineage>
        <taxon>Eukaryota</taxon>
        <taxon>Sar</taxon>
        <taxon>Stramenopiles</taxon>
        <taxon>Ochrophyta</taxon>
        <taxon>Bacillariophyta</taxon>
        <taxon>Coscinodiscophyceae</taxon>
        <taxon>Thalassiosirophycidae</taxon>
        <taxon>Stephanodiscales</taxon>
        <taxon>Stephanodiscaceae</taxon>
        <taxon>Discostella</taxon>
    </lineage>
</organism>
<feature type="transmembrane region" description="Helical" evidence="1">
    <location>
        <begin position="223"/>
        <end position="247"/>
    </location>
</feature>
<feature type="transmembrane region" description="Helical" evidence="1">
    <location>
        <begin position="259"/>
        <end position="280"/>
    </location>
</feature>
<keyword evidence="3" id="KW-1185">Reference proteome</keyword>